<dbReference type="RefSeq" id="WP_157094853.1">
    <property type="nucleotide sequence ID" value="NZ_BDDI01000001.1"/>
</dbReference>
<protein>
    <submittedName>
        <fullName evidence="1">Uncharacterized protein</fullName>
    </submittedName>
</protein>
<dbReference type="OrthoDB" id="5193525at2"/>
<organism evidence="1 2">
    <name type="scientific">Hoyosella altamirensis</name>
    <dbReference type="NCBI Taxonomy" id="616997"/>
    <lineage>
        <taxon>Bacteria</taxon>
        <taxon>Bacillati</taxon>
        <taxon>Actinomycetota</taxon>
        <taxon>Actinomycetes</taxon>
        <taxon>Mycobacteriales</taxon>
        <taxon>Hoyosellaceae</taxon>
        <taxon>Hoyosella</taxon>
    </lineage>
</organism>
<proteinExistence type="predicted"/>
<gene>
    <name evidence="1" type="ORF">FHU29_004137</name>
</gene>
<accession>A0A839RTG4</accession>
<reference evidence="1 2" key="1">
    <citation type="submission" date="2020-08" db="EMBL/GenBank/DDBJ databases">
        <title>Sequencing the genomes of 1000 actinobacteria strains.</title>
        <authorList>
            <person name="Klenk H.-P."/>
        </authorList>
    </citation>
    <scope>NUCLEOTIDE SEQUENCE [LARGE SCALE GENOMIC DNA]</scope>
    <source>
        <strain evidence="1 2">DSM 45258</strain>
    </source>
</reference>
<evidence type="ECO:0000313" key="1">
    <source>
        <dbReference type="EMBL" id="MBB3039649.1"/>
    </source>
</evidence>
<dbReference type="Proteomes" id="UP000567922">
    <property type="component" value="Unassembled WGS sequence"/>
</dbReference>
<evidence type="ECO:0000313" key="2">
    <source>
        <dbReference type="Proteomes" id="UP000567922"/>
    </source>
</evidence>
<name>A0A839RTG4_9ACTN</name>
<keyword evidence="2" id="KW-1185">Reference proteome</keyword>
<dbReference type="AlphaFoldDB" id="A0A839RTG4"/>
<sequence>MGSGITVGLDAAIEVRARLARAASAAADAALLSRHAELLQSGEAAIDRACAELRNWTEAYAVTRSQFAVSIPAAMDSLTHQEQDNARYLRTVALSHGLEL</sequence>
<dbReference type="EMBL" id="JACHWS010000004">
    <property type="protein sequence ID" value="MBB3039649.1"/>
    <property type="molecule type" value="Genomic_DNA"/>
</dbReference>
<comment type="caution">
    <text evidence="1">The sequence shown here is derived from an EMBL/GenBank/DDBJ whole genome shotgun (WGS) entry which is preliminary data.</text>
</comment>